<dbReference type="PANTHER" id="PTHR43685:SF2">
    <property type="entry name" value="GLYCOSYLTRANSFERASE 2-LIKE DOMAIN-CONTAINING PROTEIN"/>
    <property type="match status" value="1"/>
</dbReference>
<dbReference type="RefSeq" id="WP_265164030.1">
    <property type="nucleotide sequence ID" value="NZ_CP069620.1"/>
</dbReference>
<dbReference type="InterPro" id="IPR001173">
    <property type="entry name" value="Glyco_trans_2-like"/>
</dbReference>
<feature type="domain" description="Glycosyltransferase 2-like" evidence="1">
    <location>
        <begin position="6"/>
        <end position="135"/>
    </location>
</feature>
<keyword evidence="3" id="KW-1185">Reference proteome</keyword>
<evidence type="ECO:0000259" key="1">
    <source>
        <dbReference type="Pfam" id="PF00535"/>
    </source>
</evidence>
<dbReference type="Pfam" id="PF00535">
    <property type="entry name" value="Glycos_transf_2"/>
    <property type="match status" value="1"/>
</dbReference>
<dbReference type="Gene3D" id="3.90.550.10">
    <property type="entry name" value="Spore Coat Polysaccharide Biosynthesis Protein SpsA, Chain A"/>
    <property type="match status" value="1"/>
</dbReference>
<dbReference type="EMBL" id="CP069620">
    <property type="protein sequence ID" value="UZH55641.1"/>
    <property type="molecule type" value="Genomic_DNA"/>
</dbReference>
<name>A0ABY6NRV0_9FLAO</name>
<dbReference type="InterPro" id="IPR050834">
    <property type="entry name" value="Glycosyltransf_2"/>
</dbReference>
<dbReference type="InterPro" id="IPR029044">
    <property type="entry name" value="Nucleotide-diphossugar_trans"/>
</dbReference>
<gene>
    <name evidence="2" type="ORF">JRG66_01735</name>
</gene>
<dbReference type="SUPFAM" id="SSF53448">
    <property type="entry name" value="Nucleotide-diphospho-sugar transferases"/>
    <property type="match status" value="1"/>
</dbReference>
<proteinExistence type="predicted"/>
<accession>A0ABY6NRV0</accession>
<evidence type="ECO:0000313" key="2">
    <source>
        <dbReference type="EMBL" id="UZH55641.1"/>
    </source>
</evidence>
<dbReference type="Proteomes" id="UP001163981">
    <property type="component" value="Chromosome"/>
</dbReference>
<dbReference type="PANTHER" id="PTHR43685">
    <property type="entry name" value="GLYCOSYLTRANSFERASE"/>
    <property type="match status" value="1"/>
</dbReference>
<sequence>MSTIISIIIPCYNNASYLDEALESVILQTFVEWECIILDDGSTDDTREVVKKWIKKDKRFKYKYQKNRGVSNARNSGIEQSNGEFILPLDADDKLSTNYLENCFNKMISGNWTVVYGKAIFFGDRSGEMKLVKPILSNLLHFNCIHCSGLFKKEDWKKIGGYDEKMKFGFEDWEFWINILRRKGKAALADKSFLYYRIKPNSRSEVINNNWHKENKMISYIFQKHIKLYGYKSSYELYTEKLKLEKRLEASRFNMSYKDLGKVLFQKLVRTFVNIIKI</sequence>
<protein>
    <submittedName>
        <fullName evidence="2">Glycosyltransferase</fullName>
    </submittedName>
</protein>
<reference evidence="2" key="1">
    <citation type="submission" date="2021-02" db="EMBL/GenBank/DDBJ databases">
        <title>Salinimicrobium sp. nov. isolated from seawater in Tongyeong, Republic of Korea.</title>
        <authorList>
            <person name="Lee S.-J."/>
        </authorList>
    </citation>
    <scope>NUCLEOTIDE SEQUENCE</scope>
    <source>
        <strain evidence="2">HN-2-9-2</strain>
    </source>
</reference>
<evidence type="ECO:0000313" key="3">
    <source>
        <dbReference type="Proteomes" id="UP001163981"/>
    </source>
</evidence>
<organism evidence="2 3">
    <name type="scientific">Salinimicrobium tongyeongense</name>
    <dbReference type="NCBI Taxonomy" id="2809707"/>
    <lineage>
        <taxon>Bacteria</taxon>
        <taxon>Pseudomonadati</taxon>
        <taxon>Bacteroidota</taxon>
        <taxon>Flavobacteriia</taxon>
        <taxon>Flavobacteriales</taxon>
        <taxon>Flavobacteriaceae</taxon>
        <taxon>Salinimicrobium</taxon>
    </lineage>
</organism>